<name>I4AF39_BERLS</name>
<gene>
    <name evidence="1" type="ordered locus">Fleli_0064</name>
</gene>
<organism evidence="1 2">
    <name type="scientific">Bernardetia litoralis (strain ATCC 23117 / DSM 6794 / NBRC 15988 / NCIMB 1366 / Fx l1 / Sio-4)</name>
    <name type="common">Flexibacter litoralis</name>
    <dbReference type="NCBI Taxonomy" id="880071"/>
    <lineage>
        <taxon>Bacteria</taxon>
        <taxon>Pseudomonadati</taxon>
        <taxon>Bacteroidota</taxon>
        <taxon>Cytophagia</taxon>
        <taxon>Cytophagales</taxon>
        <taxon>Bernardetiaceae</taxon>
        <taxon>Bernardetia</taxon>
    </lineage>
</organism>
<dbReference type="Proteomes" id="UP000006054">
    <property type="component" value="Chromosome"/>
</dbReference>
<protein>
    <submittedName>
        <fullName evidence="1">Uncharacterized protein</fullName>
    </submittedName>
</protein>
<dbReference type="HOGENOM" id="CLU_2553281_0_0_10"/>
<dbReference type="STRING" id="880071.Fleli_0064"/>
<dbReference type="KEGG" id="fli:Fleli_0064"/>
<evidence type="ECO:0000313" key="2">
    <source>
        <dbReference type="Proteomes" id="UP000006054"/>
    </source>
</evidence>
<keyword evidence="2" id="KW-1185">Reference proteome</keyword>
<proteinExistence type="predicted"/>
<dbReference type="RefSeq" id="WP_014796043.1">
    <property type="nucleotide sequence ID" value="NC_018018.1"/>
</dbReference>
<sequence>MKPFDARKGKRLSYEIVGNMRFFGFYIGNDTLLIQDDIDLEIVYEKSEHLGIIYALELFKYYYKNANYNESLSPLTKDFERR</sequence>
<reference evidence="2" key="1">
    <citation type="submission" date="2012-06" db="EMBL/GenBank/DDBJ databases">
        <title>The complete genome of Flexibacter litoralis DSM 6794.</title>
        <authorList>
            <person name="Lucas S."/>
            <person name="Copeland A."/>
            <person name="Lapidus A."/>
            <person name="Glavina del Rio T."/>
            <person name="Dalin E."/>
            <person name="Tice H."/>
            <person name="Bruce D."/>
            <person name="Goodwin L."/>
            <person name="Pitluck S."/>
            <person name="Peters L."/>
            <person name="Ovchinnikova G."/>
            <person name="Lu M."/>
            <person name="Kyrpides N."/>
            <person name="Mavromatis K."/>
            <person name="Ivanova N."/>
            <person name="Brettin T."/>
            <person name="Detter J.C."/>
            <person name="Han C."/>
            <person name="Larimer F."/>
            <person name="Land M."/>
            <person name="Hauser L."/>
            <person name="Markowitz V."/>
            <person name="Cheng J.-F."/>
            <person name="Hugenholtz P."/>
            <person name="Woyke T."/>
            <person name="Wu D."/>
            <person name="Spring S."/>
            <person name="Lang E."/>
            <person name="Kopitz M."/>
            <person name="Brambilla E."/>
            <person name="Klenk H.-P."/>
            <person name="Eisen J.A."/>
        </authorList>
    </citation>
    <scope>NUCLEOTIDE SEQUENCE [LARGE SCALE GENOMIC DNA]</scope>
    <source>
        <strain evidence="2">ATCC 23117 / DSM 6794 / NBRC 15988 / NCIMB 1366 / Sio-4</strain>
    </source>
</reference>
<evidence type="ECO:0000313" key="1">
    <source>
        <dbReference type="EMBL" id="AFM02574.1"/>
    </source>
</evidence>
<dbReference type="AlphaFoldDB" id="I4AF39"/>
<dbReference type="EMBL" id="CP003345">
    <property type="protein sequence ID" value="AFM02574.1"/>
    <property type="molecule type" value="Genomic_DNA"/>
</dbReference>
<accession>I4AF39</accession>